<dbReference type="RefSeq" id="WP_091933677.1">
    <property type="nucleotide sequence ID" value="NZ_JASNFN010000011.1"/>
</dbReference>
<evidence type="ECO:0000313" key="2">
    <source>
        <dbReference type="Proteomes" id="UP001233673"/>
    </source>
</evidence>
<comment type="caution">
    <text evidence="1">The sequence shown here is derived from an EMBL/GenBank/DDBJ whole genome shotgun (WGS) entry which is preliminary data.</text>
</comment>
<keyword evidence="2" id="KW-1185">Reference proteome</keyword>
<sequence length="96" mass="10751">MTTISMRVLEEALALVAEHVRQTVGDSVYIEHDYFWSVPADELYNIDQPPGDLTLGQLSECLQQIESLVNEPDDVIAYHMVWLGELLKAVGHKVVG</sequence>
<dbReference type="Proteomes" id="UP001233673">
    <property type="component" value="Unassembled WGS sequence"/>
</dbReference>
<organism evidence="1 2">
    <name type="scientific">Blastococcus carthaginiensis</name>
    <dbReference type="NCBI Taxonomy" id="3050034"/>
    <lineage>
        <taxon>Bacteria</taxon>
        <taxon>Bacillati</taxon>
        <taxon>Actinomycetota</taxon>
        <taxon>Actinomycetes</taxon>
        <taxon>Geodermatophilales</taxon>
        <taxon>Geodermatophilaceae</taxon>
        <taxon>Blastococcus</taxon>
    </lineage>
</organism>
<dbReference type="EMBL" id="JASNFN010000011">
    <property type="protein sequence ID" value="MDP5183141.1"/>
    <property type="molecule type" value="Genomic_DNA"/>
</dbReference>
<protein>
    <submittedName>
        <fullName evidence="1">Uncharacterized protein</fullName>
    </submittedName>
</protein>
<evidence type="ECO:0000313" key="1">
    <source>
        <dbReference type="EMBL" id="MDP5183141.1"/>
    </source>
</evidence>
<gene>
    <name evidence="1" type="ORF">QOZ88_10870</name>
</gene>
<reference evidence="2" key="1">
    <citation type="submission" date="2023-05" db="EMBL/GenBank/DDBJ databases">
        <title>Draft genome of Pseudofrankia sp. BMG5.37.</title>
        <authorList>
            <person name="Gtari M."/>
            <person name="Ghodhbane F."/>
            <person name="Sbissi I."/>
        </authorList>
    </citation>
    <scope>NUCLEOTIDE SEQUENCE [LARGE SCALE GENOMIC DNA]</scope>
    <source>
        <strain evidence="2">BMG 814</strain>
    </source>
</reference>
<name>A0ABT9IC39_9ACTN</name>
<proteinExistence type="predicted"/>
<accession>A0ABT9IC39</accession>